<dbReference type="AlphaFoldDB" id="A0A5P6VMQ0"/>
<dbReference type="Pfam" id="PF22483">
    <property type="entry name" value="Mu-transpos_C_2"/>
    <property type="match status" value="1"/>
</dbReference>
<dbReference type="EMBL" id="CP043028">
    <property type="protein sequence ID" value="QFJ53933.1"/>
    <property type="molecule type" value="Genomic_DNA"/>
</dbReference>
<protein>
    <submittedName>
        <fullName evidence="4">IS21 family transposase</fullName>
    </submittedName>
</protein>
<feature type="domain" description="Integrase catalytic" evidence="3">
    <location>
        <begin position="137"/>
        <end position="333"/>
    </location>
</feature>
<dbReference type="InterPro" id="IPR001584">
    <property type="entry name" value="Integrase_cat-core"/>
</dbReference>
<name>A0A5P6VMQ0_PSEXY</name>
<evidence type="ECO:0000256" key="1">
    <source>
        <dbReference type="SAM" id="MobiDB-lite"/>
    </source>
</evidence>
<dbReference type="GO" id="GO:0015074">
    <property type="term" value="P:DNA integration"/>
    <property type="evidence" value="ECO:0007669"/>
    <property type="project" value="InterPro"/>
</dbReference>
<evidence type="ECO:0000259" key="3">
    <source>
        <dbReference type="PROSITE" id="PS50994"/>
    </source>
</evidence>
<dbReference type="PROSITE" id="PS50994">
    <property type="entry name" value="INTEGRASE"/>
    <property type="match status" value="1"/>
</dbReference>
<reference evidence="5" key="1">
    <citation type="submission" date="2019-08" db="EMBL/GenBank/DDBJ databases">
        <title>Complete Genome Sequence of the Polysaccharide-Degrading Rumen Bacterium Pseudobutyrivibrio xylanivorans MA3014.</title>
        <authorList>
            <person name="Palevich N."/>
            <person name="Maclean P.H."/>
            <person name="Kelly W.J."/>
            <person name="Leahy S.C."/>
            <person name="Rakonjac J."/>
            <person name="Attwood G.T."/>
        </authorList>
    </citation>
    <scope>NUCLEOTIDE SEQUENCE [LARGE SCALE GENOMIC DNA]</scope>
    <source>
        <strain evidence="5">MA3014</strain>
    </source>
</reference>
<gene>
    <name evidence="4" type="ORF">FXF36_03150</name>
</gene>
<evidence type="ECO:0000259" key="2">
    <source>
        <dbReference type="PROSITE" id="PS50532"/>
    </source>
</evidence>
<evidence type="ECO:0000313" key="4">
    <source>
        <dbReference type="EMBL" id="QFJ53933.1"/>
    </source>
</evidence>
<evidence type="ECO:0000313" key="5">
    <source>
        <dbReference type="Proteomes" id="UP000327030"/>
    </source>
</evidence>
<dbReference type="PROSITE" id="PS50532">
    <property type="entry name" value="HTH_IS408"/>
    <property type="match status" value="1"/>
</dbReference>
<dbReference type="InterPro" id="IPR054353">
    <property type="entry name" value="IstA-like_C"/>
</dbReference>
<dbReference type="OrthoDB" id="3193769at2"/>
<feature type="region of interest" description="Disordered" evidence="1">
    <location>
        <begin position="499"/>
        <end position="521"/>
    </location>
</feature>
<proteinExistence type="predicted"/>
<sequence length="521" mass="60631">MRCLPMMTITEILRLKEEIHLTCREIGEAAGCSKSTVSEILSRCKKCGLTYQDALQLSPARINELIYPDAFGRKQSKEEPDWEVYHKELLDNPRRNLQYIWQEEYRPEYPDGYSYSRFCAKYNEWKDNTGKNVVMPQEREPGKELFIDWIGDTLPCVVDNITGEKHEAHFFVTTLGDSSYPFVEAFPDETQLNWNQAHIDAFEWYGGLPRILVPDNCKTAVVHTNLYDPKINEAYNALARHYQVAIIPARVRKPRDKASVESGVGWLETWLLEWLKGRIYYSFEALNHDIRERVLELVEVKFKHRPGSRRSNFIAIDKPALRPLPQDRFEAFTTRKVSKVPNNYHVKFADFYYSVPYSYYKRSVVIHAYAKKIEIFDSVGNRIAIHQRRYAGQRYVTTTEHMPDNHKAIAEFNGLNGTYYKQKAFRIGPNTFNFVDKLLASYEFEEQAYKSCMAVINFSHTYGDTRVENACEKALSLNSVTYTTLKNILKNGQDMLPIKQSSSDADTPTPHHENLRIGEWM</sequence>
<feature type="compositionally biased region" description="Basic and acidic residues" evidence="1">
    <location>
        <begin position="509"/>
        <end position="521"/>
    </location>
</feature>
<accession>A0A5P6VMQ0</accession>
<feature type="domain" description="HTH IS408-type" evidence="2">
    <location>
        <begin position="9"/>
        <end position="89"/>
    </location>
</feature>
<dbReference type="NCBIfam" id="NF033546">
    <property type="entry name" value="transpos_IS21"/>
    <property type="match status" value="1"/>
</dbReference>
<dbReference type="Proteomes" id="UP000327030">
    <property type="component" value="Chromosome 1"/>
</dbReference>
<dbReference type="PANTHER" id="PTHR35004">
    <property type="entry name" value="TRANSPOSASE RV3428C-RELATED"/>
    <property type="match status" value="1"/>
</dbReference>
<organism evidence="4 5">
    <name type="scientific">Pseudobutyrivibrio xylanivorans</name>
    <dbReference type="NCBI Taxonomy" id="185007"/>
    <lineage>
        <taxon>Bacteria</taxon>
        <taxon>Bacillati</taxon>
        <taxon>Bacillota</taxon>
        <taxon>Clostridia</taxon>
        <taxon>Lachnospirales</taxon>
        <taxon>Lachnospiraceae</taxon>
        <taxon>Pseudobutyrivibrio</taxon>
    </lineage>
</organism>
<dbReference type="RefSeq" id="WP_151622430.1">
    <property type="nucleotide sequence ID" value="NZ_CP043028.1"/>
</dbReference>
<dbReference type="InterPro" id="IPR017895">
    <property type="entry name" value="HTH_IS408/IS1162_type"/>
</dbReference>
<dbReference type="PANTHER" id="PTHR35004:SF8">
    <property type="entry name" value="TRANSPOSASE RV3428C-RELATED"/>
    <property type="match status" value="1"/>
</dbReference>
<dbReference type="KEGG" id="pxv:FXF36_03150"/>